<dbReference type="RefSeq" id="WP_243135069.1">
    <property type="nucleotide sequence ID" value="NZ_BAABYW010000001.1"/>
</dbReference>
<reference evidence="1 2" key="1">
    <citation type="submission" date="2024-04" db="EMBL/GenBank/DDBJ databases">
        <title>Defined microbial consortia suppress multidrug-resistant proinflammatory Enterobacteriaceae via ecological control.</title>
        <authorList>
            <person name="Furuichi M."/>
            <person name="Kawaguchi T."/>
            <person name="Pust M."/>
            <person name="Yasuma K."/>
            <person name="Plichta D."/>
            <person name="Hasegawa N."/>
            <person name="Ohya T."/>
            <person name="Bhattarai S."/>
            <person name="Sasajima S."/>
            <person name="Aoto Y."/>
            <person name="Tuganbaev T."/>
            <person name="Yaginuma M."/>
            <person name="Ueda M."/>
            <person name="Okahashi N."/>
            <person name="Amafuji K."/>
            <person name="Kiridooshi Y."/>
            <person name="Sugita K."/>
            <person name="Strazar M."/>
            <person name="Skelly A."/>
            <person name="Suda W."/>
            <person name="Hattori M."/>
            <person name="Nakamoto N."/>
            <person name="Caballero S."/>
            <person name="Norman J."/>
            <person name="Olle B."/>
            <person name="Tanoue T."/>
            <person name="Arita M."/>
            <person name="Bucci V."/>
            <person name="Atarashi K."/>
            <person name="Xavier R."/>
            <person name="Honda K."/>
        </authorList>
    </citation>
    <scope>NUCLEOTIDE SEQUENCE [LARGE SCALE GENOMIC DNA]</scope>
    <source>
        <strain evidence="2">k04-0078-D8-1</strain>
    </source>
</reference>
<accession>A0ABQ0B7C3</accession>
<evidence type="ECO:0008006" key="3">
    <source>
        <dbReference type="Google" id="ProtNLM"/>
    </source>
</evidence>
<name>A0ABQ0B7C3_9FIRM</name>
<evidence type="ECO:0000313" key="1">
    <source>
        <dbReference type="EMBL" id="GAA6407346.1"/>
    </source>
</evidence>
<evidence type="ECO:0000313" key="2">
    <source>
        <dbReference type="Proteomes" id="UP001600943"/>
    </source>
</evidence>
<proteinExistence type="predicted"/>
<comment type="caution">
    <text evidence="1">The sequence shown here is derived from an EMBL/GenBank/DDBJ whole genome shotgun (WGS) entry which is preliminary data.</text>
</comment>
<keyword evidence="2" id="KW-1185">Reference proteome</keyword>
<protein>
    <recommendedName>
        <fullName evidence="3">DUF559 domain-containing protein</fullName>
    </recommendedName>
</protein>
<gene>
    <name evidence="1" type="ORF">K040078D81_14630</name>
</gene>
<organism evidence="1 2">
    <name type="scientific">Blautia hominis</name>
    <dbReference type="NCBI Taxonomy" id="2025493"/>
    <lineage>
        <taxon>Bacteria</taxon>
        <taxon>Bacillati</taxon>
        <taxon>Bacillota</taxon>
        <taxon>Clostridia</taxon>
        <taxon>Lachnospirales</taxon>
        <taxon>Lachnospiraceae</taxon>
        <taxon>Blautia</taxon>
    </lineage>
</organism>
<dbReference type="EMBL" id="BAABYW010000001">
    <property type="protein sequence ID" value="GAA6407346.1"/>
    <property type="molecule type" value="Genomic_DNA"/>
</dbReference>
<dbReference type="Proteomes" id="UP001600943">
    <property type="component" value="Unassembled WGS sequence"/>
</dbReference>
<sequence length="62" mass="7492">MKKPTHYLWKSDFQTQTDYLNTKRKYTDLGFRVVTYQDGQKENDIHKGLKELIKNHYANKTN</sequence>